<accession>A0A2S1R2Q9</accession>
<evidence type="ECO:0000313" key="9">
    <source>
        <dbReference type="Proteomes" id="UP000244929"/>
    </source>
</evidence>
<dbReference type="InterPro" id="IPR002052">
    <property type="entry name" value="DNA_methylase_N6_adenine_CS"/>
</dbReference>
<gene>
    <name evidence="5 8" type="primary">prmC</name>
    <name evidence="8" type="ORF">HYN59_17895</name>
</gene>
<dbReference type="KEGG" id="falb:HYN59_17895"/>
<evidence type="ECO:0000256" key="4">
    <source>
        <dbReference type="ARBA" id="ARBA00048391"/>
    </source>
</evidence>
<organism evidence="8 9">
    <name type="scientific">Flavobacterium album</name>
    <dbReference type="NCBI Taxonomy" id="2175091"/>
    <lineage>
        <taxon>Bacteria</taxon>
        <taxon>Pseudomonadati</taxon>
        <taxon>Bacteroidota</taxon>
        <taxon>Flavobacteriia</taxon>
        <taxon>Flavobacteriales</taxon>
        <taxon>Flavobacteriaceae</taxon>
        <taxon>Flavobacterium</taxon>
    </lineage>
</organism>
<dbReference type="Proteomes" id="UP000244929">
    <property type="component" value="Chromosome"/>
</dbReference>
<dbReference type="Gene3D" id="3.40.50.150">
    <property type="entry name" value="Vaccinia Virus protein VP39"/>
    <property type="match status" value="1"/>
</dbReference>
<evidence type="ECO:0000256" key="3">
    <source>
        <dbReference type="ARBA" id="ARBA00022691"/>
    </source>
</evidence>
<name>A0A2S1R2Q9_9FLAO</name>
<dbReference type="GO" id="GO:0102559">
    <property type="term" value="F:peptide chain release factor N(5)-glutamine methyltransferase activity"/>
    <property type="evidence" value="ECO:0007669"/>
    <property type="project" value="UniProtKB-EC"/>
</dbReference>
<feature type="domain" description="Methyltransferase small" evidence="6">
    <location>
        <begin position="113"/>
        <end position="197"/>
    </location>
</feature>
<dbReference type="GO" id="GO:0032259">
    <property type="term" value="P:methylation"/>
    <property type="evidence" value="ECO:0007669"/>
    <property type="project" value="UniProtKB-KW"/>
</dbReference>
<proteinExistence type="inferred from homology"/>
<evidence type="ECO:0000259" key="6">
    <source>
        <dbReference type="Pfam" id="PF05175"/>
    </source>
</evidence>
<dbReference type="HAMAP" id="MF_02126">
    <property type="entry name" value="RF_methyltr_PrmC"/>
    <property type="match status" value="1"/>
</dbReference>
<dbReference type="OrthoDB" id="9800643at2"/>
<comment type="similarity">
    <text evidence="5">Belongs to the protein N5-glutamine methyltransferase family. PrmC subfamily.</text>
</comment>
<dbReference type="EC" id="2.1.1.297" evidence="5"/>
<evidence type="ECO:0000313" key="8">
    <source>
        <dbReference type="EMBL" id="AWH86866.1"/>
    </source>
</evidence>
<dbReference type="NCBIfam" id="TIGR00536">
    <property type="entry name" value="hemK_fam"/>
    <property type="match status" value="1"/>
</dbReference>
<dbReference type="PANTHER" id="PTHR18895:SF74">
    <property type="entry name" value="MTRF1L RELEASE FACTOR GLUTAMINE METHYLTRANSFERASE"/>
    <property type="match status" value="1"/>
</dbReference>
<dbReference type="InterPro" id="IPR029063">
    <property type="entry name" value="SAM-dependent_MTases_sf"/>
</dbReference>
<dbReference type="Pfam" id="PF05175">
    <property type="entry name" value="MTS"/>
    <property type="match status" value="1"/>
</dbReference>
<evidence type="ECO:0000256" key="5">
    <source>
        <dbReference type="HAMAP-Rule" id="MF_02126"/>
    </source>
</evidence>
<evidence type="ECO:0000256" key="1">
    <source>
        <dbReference type="ARBA" id="ARBA00022603"/>
    </source>
</evidence>
<dbReference type="InterPro" id="IPR007848">
    <property type="entry name" value="Small_mtfrase_dom"/>
</dbReference>
<feature type="binding site" evidence="5">
    <location>
        <position position="187"/>
    </location>
    <ligand>
        <name>S-adenosyl-L-methionine</name>
        <dbReference type="ChEBI" id="CHEBI:59789"/>
    </ligand>
</feature>
<comment type="caution">
    <text evidence="5">Lacks conserved residue(s) required for the propagation of feature annotation.</text>
</comment>
<dbReference type="Pfam" id="PF17827">
    <property type="entry name" value="PrmC_N"/>
    <property type="match status" value="1"/>
</dbReference>
<evidence type="ECO:0000259" key="7">
    <source>
        <dbReference type="Pfam" id="PF17827"/>
    </source>
</evidence>
<reference evidence="8 9" key="1">
    <citation type="submission" date="2018-04" db="EMBL/GenBank/DDBJ databases">
        <title>Genome sequencing of Flavobacterium sp. HYN0059.</title>
        <authorList>
            <person name="Yi H."/>
            <person name="Baek C."/>
        </authorList>
    </citation>
    <scope>NUCLEOTIDE SEQUENCE [LARGE SCALE GENOMIC DNA]</scope>
    <source>
        <strain evidence="8 9">HYN0059</strain>
    </source>
</reference>
<protein>
    <recommendedName>
        <fullName evidence="5">Release factor glutamine methyltransferase</fullName>
        <shortName evidence="5">RF MTase</shortName>
        <ecNumber evidence="5">2.1.1.297</ecNumber>
    </recommendedName>
    <alternativeName>
        <fullName evidence="5">N5-glutamine methyltransferase PrmC</fullName>
    </alternativeName>
    <alternativeName>
        <fullName evidence="5">Protein-(glutamine-N5) MTase PrmC</fullName>
    </alternativeName>
    <alternativeName>
        <fullName evidence="5">Protein-glutamine N-methyltransferase PrmC</fullName>
    </alternativeName>
</protein>
<dbReference type="Gene3D" id="1.10.8.10">
    <property type="entry name" value="DNA helicase RuvA subunit, C-terminal domain"/>
    <property type="match status" value="1"/>
</dbReference>
<dbReference type="PANTHER" id="PTHR18895">
    <property type="entry name" value="HEMK METHYLTRANSFERASE"/>
    <property type="match status" value="1"/>
</dbReference>
<dbReference type="InterPro" id="IPR050320">
    <property type="entry name" value="N5-glutamine_MTase"/>
</dbReference>
<dbReference type="InterPro" id="IPR019874">
    <property type="entry name" value="RF_methyltr_PrmC"/>
</dbReference>
<keyword evidence="2 5" id="KW-0808">Transferase</keyword>
<dbReference type="CDD" id="cd02440">
    <property type="entry name" value="AdoMet_MTases"/>
    <property type="match status" value="1"/>
</dbReference>
<dbReference type="AlphaFoldDB" id="A0A2S1R2Q9"/>
<sequence>MKLKDYRTSFLEKLTPLYDAVEAESFFNIALERLKGWKRIDLAMNPEAVLDAGEIAQWDNVLQLLEKQKPIQYIFGKAHFYGLEFEVNENTLIPRPETEELVEWIVKESKHKGKIKILDIGAGSGCIAISLAKNLPDAEVFAIDVSEKALAVAEKNAAANDITVNFILQDILEAASLPDTFDIIVSNPPYVRELEKAEIKANVLEYEPHLALFVKDSDPLLFYRKIALLAKSNLPENGRLYFEINQYLGNETAEMLENYGFKDVELKKDIYGNDRMVAAFLDSPPLEGCPKGGVVSL</sequence>
<dbReference type="SUPFAM" id="SSF53335">
    <property type="entry name" value="S-adenosyl-L-methionine-dependent methyltransferases"/>
    <property type="match status" value="1"/>
</dbReference>
<dbReference type="EMBL" id="CP029186">
    <property type="protein sequence ID" value="AWH86866.1"/>
    <property type="molecule type" value="Genomic_DNA"/>
</dbReference>
<dbReference type="RefSeq" id="WP_108779586.1">
    <property type="nucleotide sequence ID" value="NZ_CP029186.1"/>
</dbReference>
<keyword evidence="9" id="KW-1185">Reference proteome</keyword>
<dbReference type="InterPro" id="IPR004556">
    <property type="entry name" value="HemK-like"/>
</dbReference>
<evidence type="ECO:0000256" key="2">
    <source>
        <dbReference type="ARBA" id="ARBA00022679"/>
    </source>
</evidence>
<keyword evidence="1 5" id="KW-0489">Methyltransferase</keyword>
<dbReference type="InterPro" id="IPR040758">
    <property type="entry name" value="PrmC_N"/>
</dbReference>
<keyword evidence="3 5" id="KW-0949">S-adenosyl-L-methionine</keyword>
<dbReference type="PROSITE" id="PS00092">
    <property type="entry name" value="N6_MTASE"/>
    <property type="match status" value="1"/>
</dbReference>
<feature type="binding site" evidence="5">
    <location>
        <begin position="187"/>
        <end position="190"/>
    </location>
    <ligand>
        <name>substrate</name>
    </ligand>
</feature>
<dbReference type="NCBIfam" id="TIGR03534">
    <property type="entry name" value="RF_mod_PrmC"/>
    <property type="match status" value="1"/>
</dbReference>
<dbReference type="GO" id="GO:0003676">
    <property type="term" value="F:nucleic acid binding"/>
    <property type="evidence" value="ECO:0007669"/>
    <property type="project" value="InterPro"/>
</dbReference>
<feature type="binding site" evidence="5">
    <location>
        <position position="144"/>
    </location>
    <ligand>
        <name>S-adenosyl-L-methionine</name>
        <dbReference type="ChEBI" id="CHEBI:59789"/>
    </ligand>
</feature>
<feature type="binding site" evidence="5">
    <location>
        <begin position="121"/>
        <end position="125"/>
    </location>
    <ligand>
        <name>S-adenosyl-L-methionine</name>
        <dbReference type="ChEBI" id="CHEBI:59789"/>
    </ligand>
</feature>
<feature type="domain" description="Release factor glutamine methyltransferase N-terminal" evidence="7">
    <location>
        <begin position="29"/>
        <end position="76"/>
    </location>
</feature>
<comment type="catalytic activity">
    <reaction evidence="4 5">
        <text>L-glutaminyl-[peptide chain release factor] + S-adenosyl-L-methionine = N(5)-methyl-L-glutaminyl-[peptide chain release factor] + S-adenosyl-L-homocysteine + H(+)</text>
        <dbReference type="Rhea" id="RHEA:42896"/>
        <dbReference type="Rhea" id="RHEA-COMP:10271"/>
        <dbReference type="Rhea" id="RHEA-COMP:10272"/>
        <dbReference type="ChEBI" id="CHEBI:15378"/>
        <dbReference type="ChEBI" id="CHEBI:30011"/>
        <dbReference type="ChEBI" id="CHEBI:57856"/>
        <dbReference type="ChEBI" id="CHEBI:59789"/>
        <dbReference type="ChEBI" id="CHEBI:61891"/>
        <dbReference type="EC" id="2.1.1.297"/>
    </reaction>
</comment>
<comment type="function">
    <text evidence="5">Methylates the class 1 translation termination release factors RF1/PrfA and RF2/PrfB on the glutamine residue of the universally conserved GGQ motif.</text>
</comment>